<dbReference type="EMBL" id="JALQCW010000011">
    <property type="protein sequence ID" value="MCK9797348.1"/>
    <property type="molecule type" value="Genomic_DNA"/>
</dbReference>
<proteinExistence type="predicted"/>
<keyword evidence="2 4" id="KW-0238">DNA-binding</keyword>
<accession>A0A9X2C5K2</accession>
<evidence type="ECO:0000256" key="2">
    <source>
        <dbReference type="ARBA" id="ARBA00023125"/>
    </source>
</evidence>
<evidence type="ECO:0000256" key="3">
    <source>
        <dbReference type="ARBA" id="ARBA00023163"/>
    </source>
</evidence>
<evidence type="ECO:0000256" key="4">
    <source>
        <dbReference type="PROSITE-ProRule" id="PRU00335"/>
    </source>
</evidence>
<feature type="DNA-binding region" description="H-T-H motif" evidence="4">
    <location>
        <begin position="44"/>
        <end position="63"/>
    </location>
</feature>
<dbReference type="InterPro" id="IPR009057">
    <property type="entry name" value="Homeodomain-like_sf"/>
</dbReference>
<dbReference type="GO" id="GO:0003700">
    <property type="term" value="F:DNA-binding transcription factor activity"/>
    <property type="evidence" value="ECO:0007669"/>
    <property type="project" value="TreeGrafter"/>
</dbReference>
<dbReference type="AlphaFoldDB" id="A0A9X2C5K2"/>
<dbReference type="SUPFAM" id="SSF46689">
    <property type="entry name" value="Homeodomain-like"/>
    <property type="match status" value="1"/>
</dbReference>
<evidence type="ECO:0000256" key="1">
    <source>
        <dbReference type="ARBA" id="ARBA00023015"/>
    </source>
</evidence>
<dbReference type="PANTHER" id="PTHR30055:SF234">
    <property type="entry name" value="HTH-TYPE TRANSCRIPTIONAL REGULATOR BETI"/>
    <property type="match status" value="1"/>
</dbReference>
<comment type="caution">
    <text evidence="6">The sequence shown here is derived from an EMBL/GenBank/DDBJ whole genome shotgun (WGS) entry which is preliminary data.</text>
</comment>
<organism evidence="6 7">
    <name type="scientific">Pseudomonas morbosilactucae</name>
    <dbReference type="NCBI Taxonomy" id="2938197"/>
    <lineage>
        <taxon>Bacteria</taxon>
        <taxon>Pseudomonadati</taxon>
        <taxon>Pseudomonadota</taxon>
        <taxon>Gammaproteobacteria</taxon>
        <taxon>Pseudomonadales</taxon>
        <taxon>Pseudomonadaceae</taxon>
        <taxon>Pseudomonas</taxon>
    </lineage>
</organism>
<dbReference type="PROSITE" id="PS50977">
    <property type="entry name" value="HTH_TETR_2"/>
    <property type="match status" value="1"/>
</dbReference>
<reference evidence="6 7" key="2">
    <citation type="journal article" date="2023" name="Plant Pathol.">
        <title>Dismantling and reorganizing Pseudomonas marginalis sensu#lato.</title>
        <authorList>
            <person name="Sawada H."/>
            <person name="Fujikawa T."/>
            <person name="Satou M."/>
        </authorList>
    </citation>
    <scope>NUCLEOTIDE SEQUENCE [LARGE SCALE GENOMIC DNA]</scope>
    <source>
        <strain evidence="6 7">MAFF 302030</strain>
    </source>
</reference>
<keyword evidence="1" id="KW-0805">Transcription regulation</keyword>
<dbReference type="GO" id="GO:0000976">
    <property type="term" value="F:transcription cis-regulatory region binding"/>
    <property type="evidence" value="ECO:0007669"/>
    <property type="project" value="TreeGrafter"/>
</dbReference>
<dbReference type="PRINTS" id="PR00455">
    <property type="entry name" value="HTHTETR"/>
</dbReference>
<dbReference type="InterPro" id="IPR001647">
    <property type="entry name" value="HTH_TetR"/>
</dbReference>
<evidence type="ECO:0000313" key="7">
    <source>
        <dbReference type="Proteomes" id="UP001155059"/>
    </source>
</evidence>
<dbReference type="InterPro" id="IPR050109">
    <property type="entry name" value="HTH-type_TetR-like_transc_reg"/>
</dbReference>
<evidence type="ECO:0000259" key="5">
    <source>
        <dbReference type="PROSITE" id="PS50977"/>
    </source>
</evidence>
<evidence type="ECO:0000313" key="6">
    <source>
        <dbReference type="EMBL" id="MCK9797348.1"/>
    </source>
</evidence>
<dbReference type="RefSeq" id="WP_268264678.1">
    <property type="nucleotide sequence ID" value="NZ_JALQCW010000011.1"/>
</dbReference>
<feature type="domain" description="HTH tetR-type" evidence="5">
    <location>
        <begin position="21"/>
        <end position="81"/>
    </location>
</feature>
<protein>
    <submittedName>
        <fullName evidence="6">TetR/AcrR family transcriptional regulator</fullName>
    </submittedName>
</protein>
<dbReference type="Pfam" id="PF00440">
    <property type="entry name" value="TetR_N"/>
    <property type="match status" value="1"/>
</dbReference>
<keyword evidence="3" id="KW-0804">Transcription</keyword>
<name>A0A9X2C5K2_9PSED</name>
<reference evidence="6 7" key="1">
    <citation type="journal article" date="2022" name="Int. J. Syst. Evol. Microbiol.">
        <title>Pseudomonas aegrilactucae sp. nov. and Pseudomonas morbosilactucae sp. nov., pathogens causing bacterial rot of lettuce in Japan.</title>
        <authorList>
            <person name="Sawada H."/>
            <person name="Fujikawa T."/>
            <person name="Satou M."/>
        </authorList>
    </citation>
    <scope>NUCLEOTIDE SEQUENCE [LARGE SCALE GENOMIC DNA]</scope>
    <source>
        <strain evidence="6 7">MAFF 302030</strain>
    </source>
</reference>
<dbReference type="Gene3D" id="1.10.357.10">
    <property type="entry name" value="Tetracycline Repressor, domain 2"/>
    <property type="match status" value="1"/>
</dbReference>
<dbReference type="Proteomes" id="UP001155059">
    <property type="component" value="Unassembled WGS sequence"/>
</dbReference>
<sequence>MTDSTPLPVKPQRAPKQTRGHERVMAILDACARLLLSHGVANLTMHGIAREAGTSIGSLYHFFADKQQVLDALGQRHIVAVSHITEPLLAVDAQQWREMSCRGVIERMILPILHYLEQHPDLLQMINPGFATGQLQAPELHARVKSVYEQIFSLRLPQASTEQRATYVLAMFGLPMGLFQLAQEHSQLKHVLLLQEAPRAMEAYLEAIERQHRNA</sequence>
<gene>
    <name evidence="6" type="ORF">M1B34_06225</name>
</gene>
<dbReference type="PANTHER" id="PTHR30055">
    <property type="entry name" value="HTH-TYPE TRANSCRIPTIONAL REGULATOR RUTR"/>
    <property type="match status" value="1"/>
</dbReference>